<protein>
    <submittedName>
        <fullName evidence="2">Uncharacterized protein</fullName>
    </submittedName>
</protein>
<reference evidence="2 3" key="2">
    <citation type="journal article" date="2012" name="Open Biol.">
        <title>Characteristics of nucleosomes and linker DNA regions on the genome of the basidiomycete Mixia osmundae revealed by mono- and dinucleosome mapping.</title>
        <authorList>
            <person name="Nishida H."/>
            <person name="Kondo S."/>
            <person name="Matsumoto T."/>
            <person name="Suzuki Y."/>
            <person name="Yoshikawa H."/>
            <person name="Taylor T.D."/>
            <person name="Sugiyama J."/>
        </authorList>
    </citation>
    <scope>NUCLEOTIDE SEQUENCE [LARGE SCALE GENOMIC DNA]</scope>
    <source>
        <strain evidence="3">CBS 9802 / IAM 14324 / JCM 22182 / KY 12970</strain>
    </source>
</reference>
<evidence type="ECO:0000313" key="2">
    <source>
        <dbReference type="EMBL" id="GAA94317.1"/>
    </source>
</evidence>
<gene>
    <name evidence="2" type="primary">Mo00966</name>
    <name evidence="2" type="ORF">E5Q_00966</name>
</gene>
<accession>G7DUQ7</accession>
<name>G7DUQ7_MIXOS</name>
<dbReference type="EMBL" id="BABT02000032">
    <property type="protein sequence ID" value="GAA94317.1"/>
    <property type="molecule type" value="Genomic_DNA"/>
</dbReference>
<dbReference type="Proteomes" id="UP000009131">
    <property type="component" value="Unassembled WGS sequence"/>
</dbReference>
<reference evidence="2 3" key="1">
    <citation type="journal article" date="2011" name="J. Gen. Appl. Microbiol.">
        <title>Draft genome sequencing of the enigmatic basidiomycete Mixia osmundae.</title>
        <authorList>
            <person name="Nishida H."/>
            <person name="Nagatsuka Y."/>
            <person name="Sugiyama J."/>
        </authorList>
    </citation>
    <scope>NUCLEOTIDE SEQUENCE [LARGE SCALE GENOMIC DNA]</scope>
    <source>
        <strain evidence="3">CBS 9802 / IAM 14324 / JCM 22182 / KY 12970</strain>
    </source>
</reference>
<keyword evidence="3" id="KW-1185">Reference proteome</keyword>
<evidence type="ECO:0000256" key="1">
    <source>
        <dbReference type="SAM" id="MobiDB-lite"/>
    </source>
</evidence>
<dbReference type="AlphaFoldDB" id="G7DUQ7"/>
<evidence type="ECO:0000313" key="3">
    <source>
        <dbReference type="Proteomes" id="UP000009131"/>
    </source>
</evidence>
<feature type="region of interest" description="Disordered" evidence="1">
    <location>
        <begin position="97"/>
        <end position="117"/>
    </location>
</feature>
<proteinExistence type="predicted"/>
<feature type="region of interest" description="Disordered" evidence="1">
    <location>
        <begin position="141"/>
        <end position="200"/>
    </location>
</feature>
<dbReference type="HOGENOM" id="CLU_095766_0_0_1"/>
<feature type="compositionally biased region" description="Acidic residues" evidence="1">
    <location>
        <begin position="170"/>
        <end position="190"/>
    </location>
</feature>
<sequence>MSVTRKGKERNLSDYNMDELEQMLARTLTLLNEPRLAQSLPGGVEGVQTRRSNIENRISELQDVKQIGKRLDGTHLEGDPPDPGGMSDDVIMAAASSVNDMPSQDRHGQSGPADHTQAPNAISLEQSIAYQQIIARRDAIKAANQARRVPPGDGTGVRPAPKPSASKYESDDDAGWSEDDSDFGYLDDEPLSMSDLIEAL</sequence>
<comment type="caution">
    <text evidence="2">The sequence shown here is derived from an EMBL/GenBank/DDBJ whole genome shotgun (WGS) entry which is preliminary data.</text>
</comment>
<organism evidence="2 3">
    <name type="scientific">Mixia osmundae (strain CBS 9802 / IAM 14324 / JCM 22182 / KY 12970)</name>
    <dbReference type="NCBI Taxonomy" id="764103"/>
    <lineage>
        <taxon>Eukaryota</taxon>
        <taxon>Fungi</taxon>
        <taxon>Dikarya</taxon>
        <taxon>Basidiomycota</taxon>
        <taxon>Pucciniomycotina</taxon>
        <taxon>Mixiomycetes</taxon>
        <taxon>Mixiales</taxon>
        <taxon>Mixiaceae</taxon>
        <taxon>Mixia</taxon>
    </lineage>
</organism>
<dbReference type="InParanoid" id="G7DUQ7"/>